<dbReference type="InterPro" id="IPR001611">
    <property type="entry name" value="Leu-rich_rpt"/>
</dbReference>
<dbReference type="GO" id="GO:0005524">
    <property type="term" value="F:ATP binding"/>
    <property type="evidence" value="ECO:0007669"/>
    <property type="project" value="UniProtKB-UniRule"/>
</dbReference>
<keyword evidence="24" id="KW-1185">Reference proteome</keyword>
<evidence type="ECO:0000256" key="19">
    <source>
        <dbReference type="ARBA" id="ARBA00048679"/>
    </source>
</evidence>
<keyword evidence="11 20" id="KW-0547">Nucleotide-binding</keyword>
<dbReference type="PANTHER" id="PTHR48005">
    <property type="entry name" value="LEUCINE RICH REPEAT KINASE 2"/>
    <property type="match status" value="1"/>
</dbReference>
<keyword evidence="4" id="KW-0723">Serine/threonine-protein kinase</keyword>
<feature type="non-terminal residue" evidence="23">
    <location>
        <position position="570"/>
    </location>
</feature>
<keyword evidence="10" id="KW-0677">Repeat</keyword>
<evidence type="ECO:0000256" key="12">
    <source>
        <dbReference type="ARBA" id="ARBA00022777"/>
    </source>
</evidence>
<dbReference type="Gene3D" id="3.80.10.10">
    <property type="entry name" value="Ribonuclease Inhibitor"/>
    <property type="match status" value="1"/>
</dbReference>
<evidence type="ECO:0000259" key="22">
    <source>
        <dbReference type="PROSITE" id="PS50011"/>
    </source>
</evidence>
<keyword evidence="13 20" id="KW-0067">ATP-binding</keyword>
<evidence type="ECO:0000256" key="15">
    <source>
        <dbReference type="ARBA" id="ARBA00023136"/>
    </source>
</evidence>
<keyword evidence="5" id="KW-0597">Phosphoprotein</keyword>
<dbReference type="InterPro" id="IPR000719">
    <property type="entry name" value="Prot_kinase_dom"/>
</dbReference>
<feature type="domain" description="Protein kinase" evidence="22">
    <location>
        <begin position="203"/>
        <end position="481"/>
    </location>
</feature>
<comment type="caution">
    <text evidence="23">The sequence shown here is derived from an EMBL/GenBank/DDBJ whole genome shotgun (WGS) entry which is preliminary data.</text>
</comment>
<dbReference type="EMBL" id="JAVXUO010001736">
    <property type="protein sequence ID" value="KAK2979625.1"/>
    <property type="molecule type" value="Genomic_DNA"/>
</dbReference>
<evidence type="ECO:0000256" key="17">
    <source>
        <dbReference type="ARBA" id="ARBA00023180"/>
    </source>
</evidence>
<organism evidence="23 24">
    <name type="scientific">Escallonia rubra</name>
    <dbReference type="NCBI Taxonomy" id="112253"/>
    <lineage>
        <taxon>Eukaryota</taxon>
        <taxon>Viridiplantae</taxon>
        <taxon>Streptophyta</taxon>
        <taxon>Embryophyta</taxon>
        <taxon>Tracheophyta</taxon>
        <taxon>Spermatophyta</taxon>
        <taxon>Magnoliopsida</taxon>
        <taxon>eudicotyledons</taxon>
        <taxon>Gunneridae</taxon>
        <taxon>Pentapetalae</taxon>
        <taxon>asterids</taxon>
        <taxon>campanulids</taxon>
        <taxon>Escalloniales</taxon>
        <taxon>Escalloniaceae</taxon>
        <taxon>Escallonia</taxon>
    </lineage>
</organism>
<evidence type="ECO:0000313" key="23">
    <source>
        <dbReference type="EMBL" id="KAK2979625.1"/>
    </source>
</evidence>
<evidence type="ECO:0000256" key="18">
    <source>
        <dbReference type="ARBA" id="ARBA00047899"/>
    </source>
</evidence>
<dbReference type="Gene3D" id="3.30.200.20">
    <property type="entry name" value="Phosphorylase Kinase, domain 1"/>
    <property type="match status" value="1"/>
</dbReference>
<comment type="similarity">
    <text evidence="2">Belongs to the RLP family.</text>
</comment>
<keyword evidence="17" id="KW-0325">Glycoprotein</keyword>
<evidence type="ECO:0000256" key="20">
    <source>
        <dbReference type="PROSITE-ProRule" id="PRU10141"/>
    </source>
</evidence>
<dbReference type="FunFam" id="3.80.10.10:FF:000111">
    <property type="entry name" value="LRR receptor-like serine/threonine-protein kinase ERECTA"/>
    <property type="match status" value="1"/>
</dbReference>
<reference evidence="23" key="1">
    <citation type="submission" date="2022-12" db="EMBL/GenBank/DDBJ databases">
        <title>Draft genome assemblies for two species of Escallonia (Escalloniales).</title>
        <authorList>
            <person name="Chanderbali A."/>
            <person name="Dervinis C."/>
            <person name="Anghel I."/>
            <person name="Soltis D."/>
            <person name="Soltis P."/>
            <person name="Zapata F."/>
        </authorList>
    </citation>
    <scope>NUCLEOTIDE SEQUENCE</scope>
    <source>
        <strain evidence="23">UCBG92.1500</strain>
        <tissue evidence="23">Leaf</tissue>
    </source>
</reference>
<comment type="catalytic activity">
    <reaction evidence="19">
        <text>L-seryl-[protein] + ATP = O-phospho-L-seryl-[protein] + ADP + H(+)</text>
        <dbReference type="Rhea" id="RHEA:17989"/>
        <dbReference type="Rhea" id="RHEA-COMP:9863"/>
        <dbReference type="Rhea" id="RHEA-COMP:11604"/>
        <dbReference type="ChEBI" id="CHEBI:15378"/>
        <dbReference type="ChEBI" id="CHEBI:29999"/>
        <dbReference type="ChEBI" id="CHEBI:30616"/>
        <dbReference type="ChEBI" id="CHEBI:83421"/>
        <dbReference type="ChEBI" id="CHEBI:456216"/>
        <dbReference type="EC" id="2.7.11.1"/>
    </reaction>
</comment>
<gene>
    <name evidence="23" type="ORF">RJ640_020117</name>
</gene>
<keyword evidence="9" id="KW-0732">Signal</keyword>
<dbReference type="AlphaFoldDB" id="A0AA88RCT2"/>
<evidence type="ECO:0000256" key="9">
    <source>
        <dbReference type="ARBA" id="ARBA00022729"/>
    </source>
</evidence>
<evidence type="ECO:0000256" key="1">
    <source>
        <dbReference type="ARBA" id="ARBA00004479"/>
    </source>
</evidence>
<dbReference type="InterPro" id="IPR017441">
    <property type="entry name" value="Protein_kinase_ATP_BS"/>
</dbReference>
<evidence type="ECO:0000256" key="10">
    <source>
        <dbReference type="ARBA" id="ARBA00022737"/>
    </source>
</evidence>
<evidence type="ECO:0000256" key="13">
    <source>
        <dbReference type="ARBA" id="ARBA00022840"/>
    </source>
</evidence>
<dbReference type="FunFam" id="3.30.200.20:FF:000309">
    <property type="entry name" value="Leucine-rich repeat receptor protein kinase MSP1"/>
    <property type="match status" value="1"/>
</dbReference>
<dbReference type="PROSITE" id="PS00109">
    <property type="entry name" value="PROTEIN_KINASE_TYR"/>
    <property type="match status" value="1"/>
</dbReference>
<dbReference type="InterPro" id="IPR011009">
    <property type="entry name" value="Kinase-like_dom_sf"/>
</dbReference>
<keyword evidence="7" id="KW-0808">Transferase</keyword>
<evidence type="ECO:0000256" key="7">
    <source>
        <dbReference type="ARBA" id="ARBA00022679"/>
    </source>
</evidence>
<accession>A0AA88RCT2</accession>
<keyword evidence="15 21" id="KW-0472">Membrane</keyword>
<dbReference type="SUPFAM" id="SSF56112">
    <property type="entry name" value="Protein kinase-like (PK-like)"/>
    <property type="match status" value="1"/>
</dbReference>
<evidence type="ECO:0000256" key="6">
    <source>
        <dbReference type="ARBA" id="ARBA00022614"/>
    </source>
</evidence>
<keyword evidence="8 21" id="KW-0812">Transmembrane</keyword>
<dbReference type="PROSITE" id="PS00107">
    <property type="entry name" value="PROTEIN_KINASE_ATP"/>
    <property type="match status" value="1"/>
</dbReference>
<keyword evidence="14 21" id="KW-1133">Transmembrane helix</keyword>
<dbReference type="FunFam" id="1.10.510.10:FF:000445">
    <property type="entry name" value="MDIS1-interacting receptor like kinase 2"/>
    <property type="match status" value="1"/>
</dbReference>
<evidence type="ECO:0000256" key="16">
    <source>
        <dbReference type="ARBA" id="ARBA00023170"/>
    </source>
</evidence>
<dbReference type="Gene3D" id="1.10.510.10">
    <property type="entry name" value="Transferase(Phosphotransferase) domain 1"/>
    <property type="match status" value="1"/>
</dbReference>
<evidence type="ECO:0000256" key="14">
    <source>
        <dbReference type="ARBA" id="ARBA00022989"/>
    </source>
</evidence>
<keyword evidence="12" id="KW-0418">Kinase</keyword>
<feature type="binding site" evidence="20">
    <location>
        <position position="232"/>
    </location>
    <ligand>
        <name>ATP</name>
        <dbReference type="ChEBI" id="CHEBI:30616"/>
    </ligand>
</feature>
<name>A0AA88RCT2_9ASTE</name>
<keyword evidence="6" id="KW-0433">Leucine-rich repeat</keyword>
<dbReference type="InterPro" id="IPR008266">
    <property type="entry name" value="Tyr_kinase_AS"/>
</dbReference>
<evidence type="ECO:0000313" key="24">
    <source>
        <dbReference type="Proteomes" id="UP001187471"/>
    </source>
</evidence>
<dbReference type="SUPFAM" id="SSF52058">
    <property type="entry name" value="L domain-like"/>
    <property type="match status" value="1"/>
</dbReference>
<evidence type="ECO:0000256" key="3">
    <source>
        <dbReference type="ARBA" id="ARBA00012513"/>
    </source>
</evidence>
<dbReference type="InterPro" id="IPR032675">
    <property type="entry name" value="LRR_dom_sf"/>
</dbReference>
<dbReference type="GO" id="GO:0016020">
    <property type="term" value="C:membrane"/>
    <property type="evidence" value="ECO:0007669"/>
    <property type="project" value="UniProtKB-SubCell"/>
</dbReference>
<proteinExistence type="inferred from homology"/>
<comment type="catalytic activity">
    <reaction evidence="18">
        <text>L-threonyl-[protein] + ATP = O-phospho-L-threonyl-[protein] + ADP + H(+)</text>
        <dbReference type="Rhea" id="RHEA:46608"/>
        <dbReference type="Rhea" id="RHEA-COMP:11060"/>
        <dbReference type="Rhea" id="RHEA-COMP:11605"/>
        <dbReference type="ChEBI" id="CHEBI:15378"/>
        <dbReference type="ChEBI" id="CHEBI:30013"/>
        <dbReference type="ChEBI" id="CHEBI:30616"/>
        <dbReference type="ChEBI" id="CHEBI:61977"/>
        <dbReference type="ChEBI" id="CHEBI:456216"/>
        <dbReference type="EC" id="2.7.11.1"/>
    </reaction>
</comment>
<feature type="transmembrane region" description="Helical" evidence="21">
    <location>
        <begin position="137"/>
        <end position="162"/>
    </location>
</feature>
<protein>
    <recommendedName>
        <fullName evidence="3">non-specific serine/threonine protein kinase</fullName>
        <ecNumber evidence="3">2.7.11.1</ecNumber>
    </recommendedName>
</protein>
<evidence type="ECO:0000256" key="8">
    <source>
        <dbReference type="ARBA" id="ARBA00022692"/>
    </source>
</evidence>
<sequence length="570" mass="63416">IGSSSDLEYLNLAGNYLNGSIPKQLGKCIKLWSLNLSKNSLGEGHLPEQLGALKSLQTFNLSRNKLSDSVPSSFSEMISLTLVDISFNQLEGSLPNIKAFREASFEELQNHKGLYGNFSGLKACPIEGRRNKAREGILVVTLLPVLGTLFLISVILGAILYLRSRVRHRAIEAVEVRNNNLFDIWSYDGKMVYEKIIEATEDFDSKHIIGSGAYGTVYKAELQSGQIVAVKKLHAPQDGELGNLKGFTSEIRILTEVRHCHIVKLYGFCSHPRHSFLVYELLEGGDLRKTLRNEELATLFEWPKRISAVRGVAVALSYMHHDCSPSIIHRDISSKNVLFDPELEVARLSDFGTARLLRPDSSNWTSFAGTFGYAAPELAYCMEVNERCDVYSFGVLTLEVIMGKHPRDLLSSLSSSSSNSTAHSILLKDLLDQRVSAPTEQTLNEVFLVLKLAFACMLLSPQSRPTMQQFLAVVEVPTPFAASTRNDYSRVPYSFMGNRASLQIRRGHTPDLTILLGFKKKKLNLVGVADVEHVSLSRLAETRIESAAAVLLHSLAFLPRVVQRRLRPAR</sequence>
<evidence type="ECO:0000256" key="4">
    <source>
        <dbReference type="ARBA" id="ARBA00022527"/>
    </source>
</evidence>
<evidence type="ECO:0000256" key="5">
    <source>
        <dbReference type="ARBA" id="ARBA00022553"/>
    </source>
</evidence>
<dbReference type="Pfam" id="PF00069">
    <property type="entry name" value="Pkinase"/>
    <property type="match status" value="1"/>
</dbReference>
<evidence type="ECO:0000256" key="21">
    <source>
        <dbReference type="SAM" id="Phobius"/>
    </source>
</evidence>
<dbReference type="Proteomes" id="UP001187471">
    <property type="component" value="Unassembled WGS sequence"/>
</dbReference>
<evidence type="ECO:0000256" key="2">
    <source>
        <dbReference type="ARBA" id="ARBA00009592"/>
    </source>
</evidence>
<keyword evidence="16" id="KW-0675">Receptor</keyword>
<dbReference type="InterPro" id="IPR051420">
    <property type="entry name" value="Ser_Thr_Kinases_DiverseReg"/>
</dbReference>
<dbReference type="PANTHER" id="PTHR48005:SF70">
    <property type="entry name" value="MDIS1-INTERACTING RECEPTOR LIKE KINASE 2-LIKE"/>
    <property type="match status" value="1"/>
</dbReference>
<dbReference type="GO" id="GO:0004674">
    <property type="term" value="F:protein serine/threonine kinase activity"/>
    <property type="evidence" value="ECO:0007669"/>
    <property type="project" value="UniProtKB-KW"/>
</dbReference>
<comment type="subcellular location">
    <subcellularLocation>
        <location evidence="1">Membrane</location>
        <topology evidence="1">Single-pass type I membrane protein</topology>
    </subcellularLocation>
</comment>
<dbReference type="PROSITE" id="PS50011">
    <property type="entry name" value="PROTEIN_KINASE_DOM"/>
    <property type="match status" value="1"/>
</dbReference>
<evidence type="ECO:0000256" key="11">
    <source>
        <dbReference type="ARBA" id="ARBA00022741"/>
    </source>
</evidence>
<dbReference type="EC" id="2.7.11.1" evidence="3"/>
<dbReference type="Pfam" id="PF00560">
    <property type="entry name" value="LRR_1"/>
    <property type="match status" value="2"/>
</dbReference>